<dbReference type="PANTHER" id="PTHR43798">
    <property type="entry name" value="MONOACYLGLYCEROL LIPASE"/>
    <property type="match status" value="1"/>
</dbReference>
<proteinExistence type="predicted"/>
<dbReference type="InterPro" id="IPR029058">
    <property type="entry name" value="AB_hydrolase_fold"/>
</dbReference>
<name>A0ABW4N2L9_9CAUL</name>
<feature type="domain" description="AB hydrolase-1" evidence="2">
    <location>
        <begin position="29"/>
        <end position="254"/>
    </location>
</feature>
<gene>
    <name evidence="3" type="ORF">ACFSC0_12795</name>
</gene>
<keyword evidence="1 3" id="KW-0378">Hydrolase</keyword>
<evidence type="ECO:0000313" key="4">
    <source>
        <dbReference type="Proteomes" id="UP001597237"/>
    </source>
</evidence>
<sequence length="272" mass="29369">MSRILQDRLALSTGVTLAYAAKGDPKGLPLVLLHGITDSHRSFAPLMAELPDSIRAIALTARGHGDSDKPEGRYGLDLFAADVAAALDALQLPSAVILGHSMGSMVAQRFAIDHPGRVRGLALAGALSVLKGLEEVEAFYREAIAPLTDPVPRELAVEFQQSTLTHPVPPAFFEMVVGESLKVPARVWREAFKGLIEADLAAGLSTITAPTRLFWGDLDKYATRQAQDLLLASVRGSELVTFEGYDHALHWEDPARFAWELNAFLQTLAIPA</sequence>
<dbReference type="Proteomes" id="UP001597237">
    <property type="component" value="Unassembled WGS sequence"/>
</dbReference>
<evidence type="ECO:0000313" key="3">
    <source>
        <dbReference type="EMBL" id="MFD1784276.1"/>
    </source>
</evidence>
<dbReference type="InterPro" id="IPR050266">
    <property type="entry name" value="AB_hydrolase_sf"/>
</dbReference>
<comment type="caution">
    <text evidence="3">The sequence shown here is derived from an EMBL/GenBank/DDBJ whole genome shotgun (WGS) entry which is preliminary data.</text>
</comment>
<dbReference type="EMBL" id="JBHUEY010000001">
    <property type="protein sequence ID" value="MFD1784276.1"/>
    <property type="molecule type" value="Genomic_DNA"/>
</dbReference>
<evidence type="ECO:0000259" key="2">
    <source>
        <dbReference type="Pfam" id="PF00561"/>
    </source>
</evidence>
<reference evidence="4" key="1">
    <citation type="journal article" date="2019" name="Int. J. Syst. Evol. Microbiol.">
        <title>The Global Catalogue of Microorganisms (GCM) 10K type strain sequencing project: providing services to taxonomists for standard genome sequencing and annotation.</title>
        <authorList>
            <consortium name="The Broad Institute Genomics Platform"/>
            <consortium name="The Broad Institute Genome Sequencing Center for Infectious Disease"/>
            <person name="Wu L."/>
            <person name="Ma J."/>
        </authorList>
    </citation>
    <scope>NUCLEOTIDE SEQUENCE [LARGE SCALE GENOMIC DNA]</scope>
    <source>
        <strain evidence="4">DFY28</strain>
    </source>
</reference>
<dbReference type="SUPFAM" id="SSF53474">
    <property type="entry name" value="alpha/beta-Hydrolases"/>
    <property type="match status" value="1"/>
</dbReference>
<evidence type="ECO:0000256" key="1">
    <source>
        <dbReference type="ARBA" id="ARBA00022801"/>
    </source>
</evidence>
<keyword evidence="4" id="KW-1185">Reference proteome</keyword>
<dbReference type="Pfam" id="PF00561">
    <property type="entry name" value="Abhydrolase_1"/>
    <property type="match status" value="1"/>
</dbReference>
<accession>A0ABW4N2L9</accession>
<dbReference type="InterPro" id="IPR000073">
    <property type="entry name" value="AB_hydrolase_1"/>
</dbReference>
<dbReference type="PRINTS" id="PR00111">
    <property type="entry name" value="ABHYDROLASE"/>
</dbReference>
<protein>
    <submittedName>
        <fullName evidence="3">Alpha/beta fold hydrolase</fullName>
    </submittedName>
</protein>
<dbReference type="PANTHER" id="PTHR43798:SF31">
    <property type="entry name" value="AB HYDROLASE SUPERFAMILY PROTEIN YCLE"/>
    <property type="match status" value="1"/>
</dbReference>
<dbReference type="GO" id="GO:0016787">
    <property type="term" value="F:hydrolase activity"/>
    <property type="evidence" value="ECO:0007669"/>
    <property type="project" value="UniProtKB-KW"/>
</dbReference>
<dbReference type="RefSeq" id="WP_377283772.1">
    <property type="nucleotide sequence ID" value="NZ_JBHRSI010000009.1"/>
</dbReference>
<organism evidence="3 4">
    <name type="scientific">Phenylobacterium terrae</name>
    <dbReference type="NCBI Taxonomy" id="2665495"/>
    <lineage>
        <taxon>Bacteria</taxon>
        <taxon>Pseudomonadati</taxon>
        <taxon>Pseudomonadota</taxon>
        <taxon>Alphaproteobacteria</taxon>
        <taxon>Caulobacterales</taxon>
        <taxon>Caulobacteraceae</taxon>
        <taxon>Phenylobacterium</taxon>
    </lineage>
</organism>
<dbReference type="Gene3D" id="3.40.50.1820">
    <property type="entry name" value="alpha/beta hydrolase"/>
    <property type="match status" value="1"/>
</dbReference>